<dbReference type="STRING" id="1150625.Q75_01295"/>
<reference evidence="1 2" key="1">
    <citation type="journal article" date="2016" name="Front. Microbiol.">
        <title>Microevolution Analysis of Bacillus coahuilensis Unveils Differences in Phosphorus Acquisition Strategies and Their Regulation.</title>
        <authorList>
            <person name="Gomez-Lunar Z."/>
            <person name="Hernandez-Gonzalez I."/>
            <person name="Rodriguez-Torres M.D."/>
            <person name="Souza V."/>
            <person name="Olmedo-Alvarez G."/>
        </authorList>
    </citation>
    <scope>NUCLEOTIDE SEQUENCE [LARGE SCALE GENOMIC DNA]</scope>
    <source>
        <strain evidence="2">p1.1.43</strain>
    </source>
</reference>
<accession>A0A147KC56</accession>
<dbReference type="OrthoDB" id="2624594at2"/>
<dbReference type="Proteomes" id="UP000074108">
    <property type="component" value="Unassembled WGS sequence"/>
</dbReference>
<dbReference type="RefSeq" id="WP_059350077.1">
    <property type="nucleotide sequence ID" value="NZ_LDYG01000003.1"/>
</dbReference>
<evidence type="ECO:0000313" key="1">
    <source>
        <dbReference type="EMBL" id="KUP09104.1"/>
    </source>
</evidence>
<organism evidence="1 2">
    <name type="scientific">Bacillus coahuilensis p1.1.43</name>
    <dbReference type="NCBI Taxonomy" id="1150625"/>
    <lineage>
        <taxon>Bacteria</taxon>
        <taxon>Bacillati</taxon>
        <taxon>Bacillota</taxon>
        <taxon>Bacilli</taxon>
        <taxon>Bacillales</taxon>
        <taxon>Bacillaceae</taxon>
        <taxon>Bacillus</taxon>
    </lineage>
</organism>
<protein>
    <submittedName>
        <fullName evidence="1">Uncharacterized protein</fullName>
    </submittedName>
</protein>
<evidence type="ECO:0000313" key="2">
    <source>
        <dbReference type="Proteomes" id="UP000074108"/>
    </source>
</evidence>
<proteinExistence type="predicted"/>
<name>A0A147KC56_9BACI</name>
<dbReference type="EMBL" id="LDYG01000003">
    <property type="protein sequence ID" value="KUP09104.1"/>
    <property type="molecule type" value="Genomic_DNA"/>
</dbReference>
<comment type="caution">
    <text evidence="1">The sequence shown here is derived from an EMBL/GenBank/DDBJ whole genome shotgun (WGS) entry which is preliminary data.</text>
</comment>
<gene>
    <name evidence="1" type="ORF">Q75_01295</name>
</gene>
<keyword evidence="2" id="KW-1185">Reference proteome</keyword>
<sequence>MKQIYDYQLLPIPWFIIDSHMTIIDASTEGQKLMKDTSFRNILDHDSLLKFGKYFHSTTEGRLELNINIMEKNLPTLVDLHFYKESQSAYIVLISKSGHYQEMNQNLLEFQEKIFPKPRILQNVLTLDQQMSKLKETLALLPSNDEHEGLKQQIELVRKNSKNVTILIF</sequence>
<dbReference type="PATRIC" id="fig|1150625.3.peg.273"/>
<dbReference type="AlphaFoldDB" id="A0A147KC56"/>